<dbReference type="SUPFAM" id="SSF46785">
    <property type="entry name" value="Winged helix' DNA-binding domain"/>
    <property type="match status" value="1"/>
</dbReference>
<evidence type="ECO:0000256" key="2">
    <source>
        <dbReference type="ARBA" id="ARBA00023125"/>
    </source>
</evidence>
<dbReference type="Gene3D" id="3.40.1410.10">
    <property type="entry name" value="Chorismate lyase-like"/>
    <property type="match status" value="1"/>
</dbReference>
<dbReference type="SUPFAM" id="SSF64288">
    <property type="entry name" value="Chorismate lyase-like"/>
    <property type="match status" value="1"/>
</dbReference>
<dbReference type="Gene3D" id="1.10.10.10">
    <property type="entry name" value="Winged helix-like DNA-binding domain superfamily/Winged helix DNA-binding domain"/>
    <property type="match status" value="1"/>
</dbReference>
<feature type="domain" description="HTH gntR-type" evidence="4">
    <location>
        <begin position="7"/>
        <end position="75"/>
    </location>
</feature>
<name>A0ABS4AL04_9PROT</name>
<comment type="caution">
    <text evidence="5">The sequence shown here is derived from an EMBL/GenBank/DDBJ whole genome shotgun (WGS) entry which is preliminary data.</text>
</comment>
<sequence length="254" mass="27192">MPPAPSEPRYVSLARELAKEIADGRHPLGSQMPPELEMAAERGVSRATMRAALDRLEELGLVSRRRRAGTRVTALGPNNRGVYLQSLAEIGDLLQYAAETRREILEVGSVVADHAMEQEQGLRAGRHWLRIASRRVPADGGPALCWTETHADAEAAPPDLEQRLRGGEAGELIAAVLAAWSGRPIAEVVQEIRASGIPSGEAAEALDIPAGAHALAITHRYLDPSGAPLAVSLSLHPAGRFSYVSRLRRAPGRG</sequence>
<keyword evidence="3" id="KW-0804">Transcription</keyword>
<dbReference type="InterPro" id="IPR011663">
    <property type="entry name" value="UTRA"/>
</dbReference>
<keyword evidence="1" id="KW-0805">Transcription regulation</keyword>
<dbReference type="InterPro" id="IPR036390">
    <property type="entry name" value="WH_DNA-bd_sf"/>
</dbReference>
<evidence type="ECO:0000313" key="5">
    <source>
        <dbReference type="EMBL" id="MBP0446874.1"/>
    </source>
</evidence>
<evidence type="ECO:0000256" key="1">
    <source>
        <dbReference type="ARBA" id="ARBA00023015"/>
    </source>
</evidence>
<accession>A0ABS4AL04</accession>
<evidence type="ECO:0000256" key="3">
    <source>
        <dbReference type="ARBA" id="ARBA00023163"/>
    </source>
</evidence>
<dbReference type="InterPro" id="IPR028978">
    <property type="entry name" value="Chorismate_lyase_/UTRA_dom_sf"/>
</dbReference>
<dbReference type="Pfam" id="PF00392">
    <property type="entry name" value="GntR"/>
    <property type="match status" value="1"/>
</dbReference>
<proteinExistence type="predicted"/>
<dbReference type="Proteomes" id="UP000681594">
    <property type="component" value="Unassembled WGS sequence"/>
</dbReference>
<dbReference type="CDD" id="cd07377">
    <property type="entry name" value="WHTH_GntR"/>
    <property type="match status" value="1"/>
</dbReference>
<dbReference type="EMBL" id="JAGIZB010000022">
    <property type="protein sequence ID" value="MBP0446874.1"/>
    <property type="molecule type" value="Genomic_DNA"/>
</dbReference>
<dbReference type="RefSeq" id="WP_209381140.1">
    <property type="nucleotide sequence ID" value="NZ_JAGIZB010000022.1"/>
</dbReference>
<dbReference type="Pfam" id="PF07702">
    <property type="entry name" value="UTRA"/>
    <property type="match status" value="1"/>
</dbReference>
<organism evidence="5 6">
    <name type="scientific">Pararoseomonas baculiformis</name>
    <dbReference type="NCBI Taxonomy" id="2820812"/>
    <lineage>
        <taxon>Bacteria</taxon>
        <taxon>Pseudomonadati</taxon>
        <taxon>Pseudomonadota</taxon>
        <taxon>Alphaproteobacteria</taxon>
        <taxon>Acetobacterales</taxon>
        <taxon>Acetobacteraceae</taxon>
        <taxon>Pararoseomonas</taxon>
    </lineage>
</organism>
<protein>
    <submittedName>
        <fullName evidence="5">GntR family transcriptional regulator</fullName>
    </submittedName>
</protein>
<gene>
    <name evidence="5" type="ORF">J8J14_19040</name>
</gene>
<evidence type="ECO:0000313" key="6">
    <source>
        <dbReference type="Proteomes" id="UP000681594"/>
    </source>
</evidence>
<dbReference type="PANTHER" id="PTHR44846">
    <property type="entry name" value="MANNOSYL-D-GLYCERATE TRANSPORT/METABOLISM SYSTEM REPRESSOR MNGR-RELATED"/>
    <property type="match status" value="1"/>
</dbReference>
<dbReference type="PANTHER" id="PTHR44846:SF17">
    <property type="entry name" value="GNTR-FAMILY TRANSCRIPTIONAL REGULATOR"/>
    <property type="match status" value="1"/>
</dbReference>
<dbReference type="InterPro" id="IPR050679">
    <property type="entry name" value="Bact_HTH_transcr_reg"/>
</dbReference>
<dbReference type="InterPro" id="IPR000524">
    <property type="entry name" value="Tscrpt_reg_HTH_GntR"/>
</dbReference>
<keyword evidence="2" id="KW-0238">DNA-binding</keyword>
<keyword evidence="6" id="KW-1185">Reference proteome</keyword>
<dbReference type="PRINTS" id="PR00035">
    <property type="entry name" value="HTHGNTR"/>
</dbReference>
<evidence type="ECO:0000259" key="4">
    <source>
        <dbReference type="PROSITE" id="PS50949"/>
    </source>
</evidence>
<dbReference type="SMART" id="SM00345">
    <property type="entry name" value="HTH_GNTR"/>
    <property type="match status" value="1"/>
</dbReference>
<dbReference type="InterPro" id="IPR036388">
    <property type="entry name" value="WH-like_DNA-bd_sf"/>
</dbReference>
<reference evidence="5 6" key="1">
    <citation type="submission" date="2021-03" db="EMBL/GenBank/DDBJ databases">
        <authorList>
            <person name="So Y."/>
        </authorList>
    </citation>
    <scope>NUCLEOTIDE SEQUENCE [LARGE SCALE GENOMIC DNA]</scope>
    <source>
        <strain evidence="5 6">SSH11</strain>
    </source>
</reference>
<dbReference type="SMART" id="SM00866">
    <property type="entry name" value="UTRA"/>
    <property type="match status" value="1"/>
</dbReference>
<dbReference type="PROSITE" id="PS50949">
    <property type="entry name" value="HTH_GNTR"/>
    <property type="match status" value="1"/>
</dbReference>